<dbReference type="Proteomes" id="UP000823941">
    <property type="component" value="Chromosome 31"/>
</dbReference>
<gene>
    <name evidence="5" type="ORF">JYU34_022028</name>
</gene>
<dbReference type="PROSITE" id="PS50102">
    <property type="entry name" value="RRM"/>
    <property type="match status" value="1"/>
</dbReference>
<comment type="caution">
    <text evidence="5">The sequence shown here is derived from an EMBL/GenBank/DDBJ whole genome shotgun (WGS) entry which is preliminary data.</text>
</comment>
<evidence type="ECO:0000256" key="2">
    <source>
        <dbReference type="PROSITE-ProRule" id="PRU00176"/>
    </source>
</evidence>
<evidence type="ECO:0000313" key="5">
    <source>
        <dbReference type="EMBL" id="KAG7295098.1"/>
    </source>
</evidence>
<dbReference type="Pfam" id="PF00076">
    <property type="entry name" value="RRM_1"/>
    <property type="match status" value="1"/>
</dbReference>
<dbReference type="SUPFAM" id="SSF54928">
    <property type="entry name" value="RNA-binding domain, RBD"/>
    <property type="match status" value="1"/>
</dbReference>
<dbReference type="InterPro" id="IPR000504">
    <property type="entry name" value="RRM_dom"/>
</dbReference>
<name>A0ABQ7PQM9_PLUXY</name>
<dbReference type="InterPro" id="IPR052768">
    <property type="entry name" value="RBM25"/>
</dbReference>
<dbReference type="PANTHER" id="PTHR18806:SF4">
    <property type="entry name" value="RNA-BINDING PROTEIN 25"/>
    <property type="match status" value="1"/>
</dbReference>
<evidence type="ECO:0000259" key="4">
    <source>
        <dbReference type="PROSITE" id="PS50102"/>
    </source>
</evidence>
<evidence type="ECO:0000256" key="3">
    <source>
        <dbReference type="SAM" id="MobiDB-lite"/>
    </source>
</evidence>
<feature type="domain" description="RRM" evidence="4">
    <location>
        <begin position="74"/>
        <end position="144"/>
    </location>
</feature>
<accession>A0ABQ7PQM9</accession>
<dbReference type="InterPro" id="IPR012677">
    <property type="entry name" value="Nucleotide-bd_a/b_plait_sf"/>
</dbReference>
<dbReference type="SMART" id="SM00360">
    <property type="entry name" value="RRM"/>
    <property type="match status" value="1"/>
</dbReference>
<organism evidence="5 6">
    <name type="scientific">Plutella xylostella</name>
    <name type="common">Diamondback moth</name>
    <name type="synonym">Plutella maculipennis</name>
    <dbReference type="NCBI Taxonomy" id="51655"/>
    <lineage>
        <taxon>Eukaryota</taxon>
        <taxon>Metazoa</taxon>
        <taxon>Ecdysozoa</taxon>
        <taxon>Arthropoda</taxon>
        <taxon>Hexapoda</taxon>
        <taxon>Insecta</taxon>
        <taxon>Pterygota</taxon>
        <taxon>Neoptera</taxon>
        <taxon>Endopterygota</taxon>
        <taxon>Lepidoptera</taxon>
        <taxon>Glossata</taxon>
        <taxon>Ditrysia</taxon>
        <taxon>Yponomeutoidea</taxon>
        <taxon>Plutellidae</taxon>
        <taxon>Plutella</taxon>
    </lineage>
</organism>
<evidence type="ECO:0000313" key="6">
    <source>
        <dbReference type="Proteomes" id="UP000823941"/>
    </source>
</evidence>
<dbReference type="InterPro" id="IPR034268">
    <property type="entry name" value="RBM25_RRM"/>
</dbReference>
<reference evidence="5 6" key="1">
    <citation type="submission" date="2021-06" db="EMBL/GenBank/DDBJ databases">
        <title>A haploid diamondback moth (Plutella xylostella L.) genome assembly resolves 31 chromosomes and identifies a diamide resistance mutation.</title>
        <authorList>
            <person name="Ward C.M."/>
            <person name="Perry K.D."/>
            <person name="Baker G."/>
            <person name="Powis K."/>
            <person name="Heckel D.G."/>
            <person name="Baxter S.W."/>
        </authorList>
    </citation>
    <scope>NUCLEOTIDE SEQUENCE [LARGE SCALE GENOMIC DNA]</scope>
    <source>
        <strain evidence="5 6">LV</strain>
        <tissue evidence="5">Single pupa</tissue>
    </source>
</reference>
<dbReference type="InterPro" id="IPR035979">
    <property type="entry name" value="RBD_domain_sf"/>
</dbReference>
<keyword evidence="6" id="KW-1185">Reference proteome</keyword>
<proteinExistence type="predicted"/>
<feature type="region of interest" description="Disordered" evidence="3">
    <location>
        <begin position="237"/>
        <end position="272"/>
    </location>
</feature>
<dbReference type="PANTHER" id="PTHR18806">
    <property type="entry name" value="RBM25 PROTEIN"/>
    <property type="match status" value="1"/>
</dbReference>
<keyword evidence="1 2" id="KW-0694">RNA-binding</keyword>
<evidence type="ECO:0000256" key="1">
    <source>
        <dbReference type="ARBA" id="ARBA00022884"/>
    </source>
</evidence>
<dbReference type="Gene3D" id="3.30.70.330">
    <property type="match status" value="1"/>
</dbReference>
<dbReference type="EMBL" id="JAHIBW010000031">
    <property type="protein sequence ID" value="KAG7295098.1"/>
    <property type="molecule type" value="Genomic_DNA"/>
</dbReference>
<dbReference type="CDD" id="cd12446">
    <property type="entry name" value="RRM_RBM25"/>
    <property type="match status" value="1"/>
</dbReference>
<protein>
    <recommendedName>
        <fullName evidence="4">RRM domain-containing protein</fullName>
    </recommendedName>
</protein>
<sequence length="272" mass="29192">MSFPPRPPLVPYGIATGMVTMPMTTHMMVGAYGSGSGGGLLPAPSGVAAKPAVIARGPTRNSQNGGKAQDGPPVTVFIGNITPRAPDPMIRALLSACGPVLSWKRVSSFGFCEFLGVEAALRCVRLLHGTMLGERALVAKTDGKMQPLVDSYKTEQRSRLTGSDPGSNYLDARQLALDEAAARRVAAAMAQHQHHINNYEVHQKEEQIEKTNRALEEADIEEEKRDVIHREIGKFRESMKRQLSSRPGGAPRDIGGESLQLLNGRGSSPFGG</sequence>